<feature type="region of interest" description="Disordered" evidence="1">
    <location>
        <begin position="1"/>
        <end position="56"/>
    </location>
</feature>
<dbReference type="EMBL" id="LSRX01000355">
    <property type="protein sequence ID" value="OLP99620.1"/>
    <property type="molecule type" value="Genomic_DNA"/>
</dbReference>
<reference evidence="2 3" key="1">
    <citation type="submission" date="2016-02" db="EMBL/GenBank/DDBJ databases">
        <title>Genome analysis of coral dinoflagellate symbionts highlights evolutionary adaptations to a symbiotic lifestyle.</title>
        <authorList>
            <person name="Aranda M."/>
            <person name="Li Y."/>
            <person name="Liew Y.J."/>
            <person name="Baumgarten S."/>
            <person name="Simakov O."/>
            <person name="Wilson M."/>
            <person name="Piel J."/>
            <person name="Ashoor H."/>
            <person name="Bougouffa S."/>
            <person name="Bajic V.B."/>
            <person name="Ryu T."/>
            <person name="Ravasi T."/>
            <person name="Bayer T."/>
            <person name="Micklem G."/>
            <person name="Kim H."/>
            <person name="Bhak J."/>
            <person name="Lajeunesse T.C."/>
            <person name="Voolstra C.R."/>
        </authorList>
    </citation>
    <scope>NUCLEOTIDE SEQUENCE [LARGE SCALE GENOMIC DNA]</scope>
    <source>
        <strain evidence="2 3">CCMP2467</strain>
    </source>
</reference>
<dbReference type="AlphaFoldDB" id="A0A1Q9DWS0"/>
<comment type="caution">
    <text evidence="2">The sequence shown here is derived from an EMBL/GenBank/DDBJ whole genome shotgun (WGS) entry which is preliminary data.</text>
</comment>
<feature type="compositionally biased region" description="Basic and acidic residues" evidence="1">
    <location>
        <begin position="15"/>
        <end position="49"/>
    </location>
</feature>
<evidence type="ECO:0000313" key="2">
    <source>
        <dbReference type="EMBL" id="OLP99620.1"/>
    </source>
</evidence>
<evidence type="ECO:0000313" key="3">
    <source>
        <dbReference type="Proteomes" id="UP000186817"/>
    </source>
</evidence>
<protein>
    <submittedName>
        <fullName evidence="2">Uncharacterized protein</fullName>
    </submittedName>
</protein>
<keyword evidence="3" id="KW-1185">Reference proteome</keyword>
<proteinExistence type="predicted"/>
<accession>A0A1Q9DWS0</accession>
<name>A0A1Q9DWS0_SYMMI</name>
<evidence type="ECO:0000256" key="1">
    <source>
        <dbReference type="SAM" id="MobiDB-lite"/>
    </source>
</evidence>
<dbReference type="Proteomes" id="UP000186817">
    <property type="component" value="Unassembled WGS sequence"/>
</dbReference>
<gene>
    <name evidence="2" type="ORF">AK812_SmicGene17830</name>
</gene>
<sequence length="82" mass="9239">MAEASQDLKQAAKQLAEDRQEIQAGRVKQEEAEKSTEDDKGSGKLEMMRKHNRAVSKGGRSIVTFFSVRNEPFNEVNLAEMK</sequence>
<organism evidence="2 3">
    <name type="scientific">Symbiodinium microadriaticum</name>
    <name type="common">Dinoflagellate</name>
    <name type="synonym">Zooxanthella microadriatica</name>
    <dbReference type="NCBI Taxonomy" id="2951"/>
    <lineage>
        <taxon>Eukaryota</taxon>
        <taxon>Sar</taxon>
        <taxon>Alveolata</taxon>
        <taxon>Dinophyceae</taxon>
        <taxon>Suessiales</taxon>
        <taxon>Symbiodiniaceae</taxon>
        <taxon>Symbiodinium</taxon>
    </lineage>
</organism>